<sequence length="58" mass="6662">MPKQSQEWITQLSQGVPSLFKRLLGFITQLSWGVHKFDLGELPLGRKSMDITFTPKPF</sequence>
<dbReference type="Proteomes" id="UP000018888">
    <property type="component" value="Unassembled WGS sequence"/>
</dbReference>
<evidence type="ECO:0000313" key="2">
    <source>
        <dbReference type="Proteomes" id="UP000018888"/>
    </source>
</evidence>
<reference evidence="1 2" key="1">
    <citation type="journal article" date="2013" name="Proc. Natl. Acad. Sci. U.S.A.">
        <title>Genome of an arbuscular mycorrhizal fungus provides insight into the oldest plant symbiosis.</title>
        <authorList>
            <person name="Tisserant E."/>
            <person name="Malbreil M."/>
            <person name="Kuo A."/>
            <person name="Kohler A."/>
            <person name="Symeonidi A."/>
            <person name="Balestrini R."/>
            <person name="Charron P."/>
            <person name="Duensing N."/>
            <person name="Frei Dit Frey N."/>
            <person name="Gianinazzi-Pearson V."/>
            <person name="Gilbert L.B."/>
            <person name="Handa Y."/>
            <person name="Herr J.R."/>
            <person name="Hijri M."/>
            <person name="Koul R."/>
            <person name="Kawaguchi M."/>
            <person name="Krajinski F."/>
            <person name="Lammers P.J."/>
            <person name="Masclaux F.G."/>
            <person name="Murat C."/>
            <person name="Morin E."/>
            <person name="Ndikumana S."/>
            <person name="Pagni M."/>
            <person name="Petitpierre D."/>
            <person name="Requena N."/>
            <person name="Rosikiewicz P."/>
            <person name="Riley R."/>
            <person name="Saito K."/>
            <person name="San Clemente H."/>
            <person name="Shapiro H."/>
            <person name="van Tuinen D."/>
            <person name="Becard G."/>
            <person name="Bonfante P."/>
            <person name="Paszkowski U."/>
            <person name="Shachar-Hill Y.Y."/>
            <person name="Tuskan G.A."/>
            <person name="Young P.W."/>
            <person name="Sanders I.R."/>
            <person name="Henrissat B."/>
            <person name="Rensing S.A."/>
            <person name="Grigoriev I.V."/>
            <person name="Corradi N."/>
            <person name="Roux C."/>
            <person name="Martin F."/>
        </authorList>
    </citation>
    <scope>NUCLEOTIDE SEQUENCE [LARGE SCALE GENOMIC DNA]</scope>
    <source>
        <strain evidence="1 2">DAOM 197198</strain>
    </source>
</reference>
<evidence type="ECO:0000313" key="1">
    <source>
        <dbReference type="EMBL" id="POG70204.1"/>
    </source>
</evidence>
<reference evidence="1 2" key="2">
    <citation type="journal article" date="2018" name="New Phytol.">
        <title>High intraspecific genome diversity in the model arbuscular mycorrhizal symbiont Rhizophagus irregularis.</title>
        <authorList>
            <person name="Chen E.C.H."/>
            <person name="Morin E."/>
            <person name="Beaudet D."/>
            <person name="Noel J."/>
            <person name="Yildirir G."/>
            <person name="Ndikumana S."/>
            <person name="Charron P."/>
            <person name="St-Onge C."/>
            <person name="Giorgi J."/>
            <person name="Kruger M."/>
            <person name="Marton T."/>
            <person name="Ropars J."/>
            <person name="Grigoriev I.V."/>
            <person name="Hainaut M."/>
            <person name="Henrissat B."/>
            <person name="Roux C."/>
            <person name="Martin F."/>
            <person name="Corradi N."/>
        </authorList>
    </citation>
    <scope>NUCLEOTIDE SEQUENCE [LARGE SCALE GENOMIC DNA]</scope>
    <source>
        <strain evidence="1 2">DAOM 197198</strain>
    </source>
</reference>
<comment type="caution">
    <text evidence="1">The sequence shown here is derived from an EMBL/GenBank/DDBJ whole genome shotgun (WGS) entry which is preliminary data.</text>
</comment>
<keyword evidence="2" id="KW-1185">Reference proteome</keyword>
<organism evidence="1 2">
    <name type="scientific">Rhizophagus irregularis (strain DAOM 181602 / DAOM 197198 / MUCL 43194)</name>
    <name type="common">Arbuscular mycorrhizal fungus</name>
    <name type="synonym">Glomus intraradices</name>
    <dbReference type="NCBI Taxonomy" id="747089"/>
    <lineage>
        <taxon>Eukaryota</taxon>
        <taxon>Fungi</taxon>
        <taxon>Fungi incertae sedis</taxon>
        <taxon>Mucoromycota</taxon>
        <taxon>Glomeromycotina</taxon>
        <taxon>Glomeromycetes</taxon>
        <taxon>Glomerales</taxon>
        <taxon>Glomeraceae</taxon>
        <taxon>Rhizophagus</taxon>
    </lineage>
</organism>
<accession>A0A2P4PXT7</accession>
<dbReference type="EMBL" id="AUPC02000124">
    <property type="protein sequence ID" value="POG70204.1"/>
    <property type="molecule type" value="Genomic_DNA"/>
</dbReference>
<dbReference type="VEuPathDB" id="FungiDB:RhiirFUN_010827"/>
<protein>
    <submittedName>
        <fullName evidence="1">Uncharacterized protein</fullName>
    </submittedName>
</protein>
<name>A0A2P4PXT7_RHIID</name>
<dbReference type="AlphaFoldDB" id="A0A2P4PXT7"/>
<gene>
    <name evidence="1" type="ORF">GLOIN_2v1776117</name>
</gene>
<proteinExistence type="predicted"/>